<comment type="caution">
    <text evidence="1">The sequence shown here is derived from an EMBL/GenBank/DDBJ whole genome shotgun (WGS) entry which is preliminary data.</text>
</comment>
<protein>
    <submittedName>
        <fullName evidence="1">DUF3891 family protein</fullName>
    </submittedName>
</protein>
<dbReference type="PROSITE" id="PS51257">
    <property type="entry name" value="PROKAR_LIPOPROTEIN"/>
    <property type="match status" value="1"/>
</dbReference>
<keyword evidence="2" id="KW-1185">Reference proteome</keyword>
<dbReference type="RefSeq" id="WP_193932242.1">
    <property type="nucleotide sequence ID" value="NZ_CAWPMZ010000052.1"/>
</dbReference>
<organism evidence="1 2">
    <name type="scientific">Gloeocapsopsis crepidinum LEGE 06123</name>
    <dbReference type="NCBI Taxonomy" id="588587"/>
    <lineage>
        <taxon>Bacteria</taxon>
        <taxon>Bacillati</taxon>
        <taxon>Cyanobacteriota</taxon>
        <taxon>Cyanophyceae</taxon>
        <taxon>Oscillatoriophycideae</taxon>
        <taxon>Chroococcales</taxon>
        <taxon>Chroococcaceae</taxon>
        <taxon>Gloeocapsopsis</taxon>
    </lineage>
</organism>
<dbReference type="Proteomes" id="UP000651156">
    <property type="component" value="Unassembled WGS sequence"/>
</dbReference>
<name>A0ABR9US19_9CHRO</name>
<proteinExistence type="predicted"/>
<accession>A0ABR9US19</accession>
<dbReference type="EMBL" id="JADEWN010000026">
    <property type="protein sequence ID" value="MBE9191082.1"/>
    <property type="molecule type" value="Genomic_DNA"/>
</dbReference>
<gene>
    <name evidence="1" type="ORF">IQ230_12100</name>
</gene>
<dbReference type="Pfam" id="PF13030">
    <property type="entry name" value="DUF3891"/>
    <property type="match status" value="1"/>
</dbReference>
<reference evidence="1 2" key="1">
    <citation type="submission" date="2020-10" db="EMBL/GenBank/DDBJ databases">
        <authorList>
            <person name="Castelo-Branco R."/>
            <person name="Eusebio N."/>
            <person name="Adriana R."/>
            <person name="Vieira A."/>
            <person name="Brugerolle De Fraissinette N."/>
            <person name="Rezende De Castro R."/>
            <person name="Schneider M.P."/>
            <person name="Vasconcelos V."/>
            <person name="Leao P.N."/>
        </authorList>
    </citation>
    <scope>NUCLEOTIDE SEQUENCE [LARGE SCALE GENOMIC DNA]</scope>
    <source>
        <strain evidence="1 2">LEGE 06123</strain>
    </source>
</reference>
<evidence type="ECO:0000313" key="1">
    <source>
        <dbReference type="EMBL" id="MBE9191082.1"/>
    </source>
</evidence>
<evidence type="ECO:0000313" key="2">
    <source>
        <dbReference type="Proteomes" id="UP000651156"/>
    </source>
</evidence>
<sequence length="257" mass="29555">MLHRQETAGLVAITQPTHSWIAGCLARMWEEQCGFTPREEVCLAAEQHDIGWVVWETAPTLNFETGYPHNFMELPTEIHTQIWSGAKKLALPFGRYATLLVSLHGTGLFERFRNWQESPASSRLVKAYLEQEYDFQEQLIANLKNDSHYASYATPEIIDRNRSLVALWDTLSLTLCMGLREERQFHQVPTVSGEMTLTLTPMENDIIKVNPWVFEQNEVTLVYEGRLLQEKFVDETAMRNALENATWVSIVNRLIPA</sequence>
<dbReference type="InterPro" id="IPR024992">
    <property type="entry name" value="DUF3891"/>
</dbReference>